<keyword evidence="16" id="KW-0675">Receptor</keyword>
<evidence type="ECO:0000256" key="6">
    <source>
        <dbReference type="ARBA" id="ARBA00023004"/>
    </source>
</evidence>
<sequence>MKKNTVYLSVLLSTAFPIVGHAQTTGSQSASEVDNDPGAIVVTARRREERAQDVPIALSVLSGVSLAQQATFSLAQVTQLAPTLQFTSSNPRNTSLNIRGLGVSYGLANDGLEQGVGFYVDGVYNSRPAAAAFDLLDVERVEILRGPQGTLFGKNTTAGAINITTAAPSFTPEGQFEGSVGTHSFGQIKGSVSGPLIGDSVAGRLSIGYTTRDGFVKSTATGRNTNDLDNFVVRGQLLWNATPTLNFRLSGDFNLQNPDCCTQVYVRVGQTLKPAARQYAAMAAFLGYAPPSLNYADRLADVDGKLAARSELGGLSFTGNLDLGRATVTSITAWRYWDWKPANDRDYTSLDILPQSANPVQQNQYSQELRVSSNGKNTIDYTVGVYAYYQKLYGQNVTEWGSDAAYWLIGPTTGTGAAANTPVPRNLLTGYFTTSQAVSTVQSYAGFAQATWNITPTLHFTPGLRYTYEKKDADYAAIVGGGLDTTTLGLNAGQVAALNSAKLSIARPQAYSVAFNSGALTGDANLSWQPVPNVLVYSSYARGFKSGGINLAGLPLNVQNNPALNRAVVSPEKNQTYEAGLKTQWFRHLLTANFAIFRTDVRDFQANVVDTGPGALRGYIANVAKVRSQGGEFDLSVAPISGFSGYVRGAYTDAKYVSFANAPCPLELIANTTASCDLSGQPLPGSSKWALSAGTEYRRPVRDGSAYVGVDANYRSSFYADSSDSKYLRIDAYTLVNLRVGYASNKGWEVFALVRNLFDKNYLQLLTPQTGNSGLVSGLPGDPRTFQVTARYRFGG</sequence>
<evidence type="ECO:0000256" key="1">
    <source>
        <dbReference type="ARBA" id="ARBA00004571"/>
    </source>
</evidence>
<evidence type="ECO:0000256" key="7">
    <source>
        <dbReference type="ARBA" id="ARBA00023065"/>
    </source>
</evidence>
<dbReference type="Gene3D" id="2.40.170.20">
    <property type="entry name" value="TonB-dependent receptor, beta-barrel domain"/>
    <property type="match status" value="1"/>
</dbReference>
<keyword evidence="4" id="KW-0410">Iron transport</keyword>
<dbReference type="OrthoDB" id="9760333at2"/>
<keyword evidence="17" id="KW-1185">Reference proteome</keyword>
<dbReference type="RefSeq" id="WP_121155065.1">
    <property type="nucleotide sequence ID" value="NZ_CP032829.1"/>
</dbReference>
<evidence type="ECO:0000313" key="17">
    <source>
        <dbReference type="Proteomes" id="UP000276254"/>
    </source>
</evidence>
<dbReference type="GO" id="GO:0006826">
    <property type="term" value="P:iron ion transport"/>
    <property type="evidence" value="ECO:0007669"/>
    <property type="project" value="UniProtKB-KW"/>
</dbReference>
<dbReference type="Proteomes" id="UP000276254">
    <property type="component" value="Chromosome"/>
</dbReference>
<evidence type="ECO:0000256" key="2">
    <source>
        <dbReference type="ARBA" id="ARBA00022448"/>
    </source>
</evidence>
<evidence type="ECO:0000256" key="8">
    <source>
        <dbReference type="ARBA" id="ARBA00023077"/>
    </source>
</evidence>
<dbReference type="Pfam" id="PF00593">
    <property type="entry name" value="TonB_dep_Rec_b-barrel"/>
    <property type="match status" value="1"/>
</dbReference>
<evidence type="ECO:0000259" key="15">
    <source>
        <dbReference type="Pfam" id="PF07715"/>
    </source>
</evidence>
<name>A0A494TJ93_SPHPE</name>
<evidence type="ECO:0000256" key="11">
    <source>
        <dbReference type="PROSITE-ProRule" id="PRU01360"/>
    </source>
</evidence>
<evidence type="ECO:0000256" key="13">
    <source>
        <dbReference type="SAM" id="SignalP"/>
    </source>
</evidence>
<dbReference type="KEGG" id="spha:D3Y57_18700"/>
<dbReference type="Pfam" id="PF07715">
    <property type="entry name" value="Plug"/>
    <property type="match status" value="1"/>
</dbReference>
<keyword evidence="10 11" id="KW-0998">Cell outer membrane</keyword>
<evidence type="ECO:0000256" key="9">
    <source>
        <dbReference type="ARBA" id="ARBA00023136"/>
    </source>
</evidence>
<comment type="subcellular location">
    <subcellularLocation>
        <location evidence="1 11">Cell outer membrane</location>
        <topology evidence="1 11">Multi-pass membrane protein</topology>
    </subcellularLocation>
</comment>
<keyword evidence="7" id="KW-0406">Ion transport</keyword>
<feature type="signal peptide" evidence="13">
    <location>
        <begin position="1"/>
        <end position="22"/>
    </location>
</feature>
<dbReference type="PROSITE" id="PS52016">
    <property type="entry name" value="TONB_DEPENDENT_REC_3"/>
    <property type="match status" value="1"/>
</dbReference>
<keyword evidence="3 11" id="KW-1134">Transmembrane beta strand</keyword>
<dbReference type="InterPro" id="IPR039426">
    <property type="entry name" value="TonB-dep_rcpt-like"/>
</dbReference>
<feature type="domain" description="TonB-dependent receptor plug" evidence="15">
    <location>
        <begin position="51"/>
        <end position="160"/>
    </location>
</feature>
<feature type="chain" id="PRO_5019734451" evidence="13">
    <location>
        <begin position="23"/>
        <end position="796"/>
    </location>
</feature>
<keyword evidence="2 11" id="KW-0813">Transport</keyword>
<keyword evidence="8 12" id="KW-0798">TonB box</keyword>
<dbReference type="PANTHER" id="PTHR32552">
    <property type="entry name" value="FERRICHROME IRON RECEPTOR-RELATED"/>
    <property type="match status" value="1"/>
</dbReference>
<evidence type="ECO:0000256" key="5">
    <source>
        <dbReference type="ARBA" id="ARBA00022692"/>
    </source>
</evidence>
<evidence type="ECO:0000256" key="12">
    <source>
        <dbReference type="RuleBase" id="RU003357"/>
    </source>
</evidence>
<keyword evidence="13" id="KW-0732">Signal</keyword>
<dbReference type="PANTHER" id="PTHR32552:SF81">
    <property type="entry name" value="TONB-DEPENDENT OUTER MEMBRANE RECEPTOR"/>
    <property type="match status" value="1"/>
</dbReference>
<keyword evidence="5 11" id="KW-0812">Transmembrane</keyword>
<evidence type="ECO:0000259" key="14">
    <source>
        <dbReference type="Pfam" id="PF00593"/>
    </source>
</evidence>
<evidence type="ECO:0000313" key="16">
    <source>
        <dbReference type="EMBL" id="AYJ87574.1"/>
    </source>
</evidence>
<keyword evidence="6" id="KW-0408">Iron</keyword>
<protein>
    <submittedName>
        <fullName evidence="16">TonB-dependent receptor</fullName>
    </submittedName>
</protein>
<organism evidence="16 17">
    <name type="scientific">Sphingomonas paeninsulae</name>
    <dbReference type="NCBI Taxonomy" id="2319844"/>
    <lineage>
        <taxon>Bacteria</taxon>
        <taxon>Pseudomonadati</taxon>
        <taxon>Pseudomonadota</taxon>
        <taxon>Alphaproteobacteria</taxon>
        <taxon>Sphingomonadales</taxon>
        <taxon>Sphingomonadaceae</taxon>
        <taxon>Sphingomonas</taxon>
    </lineage>
</organism>
<evidence type="ECO:0000256" key="3">
    <source>
        <dbReference type="ARBA" id="ARBA00022452"/>
    </source>
</evidence>
<proteinExistence type="inferred from homology"/>
<dbReference type="InterPro" id="IPR012910">
    <property type="entry name" value="Plug_dom"/>
</dbReference>
<dbReference type="InterPro" id="IPR000531">
    <property type="entry name" value="Beta-barrel_TonB"/>
</dbReference>
<keyword evidence="9 11" id="KW-0472">Membrane</keyword>
<evidence type="ECO:0000256" key="10">
    <source>
        <dbReference type="ARBA" id="ARBA00023237"/>
    </source>
</evidence>
<comment type="similarity">
    <text evidence="11 12">Belongs to the TonB-dependent receptor family.</text>
</comment>
<dbReference type="EMBL" id="CP032829">
    <property type="protein sequence ID" value="AYJ87574.1"/>
    <property type="molecule type" value="Genomic_DNA"/>
</dbReference>
<evidence type="ECO:0000256" key="4">
    <source>
        <dbReference type="ARBA" id="ARBA00022496"/>
    </source>
</evidence>
<reference evidence="16 17" key="1">
    <citation type="submission" date="2018-09" db="EMBL/GenBank/DDBJ databases">
        <title>Sphingomonas peninsula sp. nov., isolated from fildes peninsula, Antarctic soil.</title>
        <authorList>
            <person name="Yingchao G."/>
        </authorList>
    </citation>
    <scope>NUCLEOTIDE SEQUENCE [LARGE SCALE GENOMIC DNA]</scope>
    <source>
        <strain evidence="16 17">YZ-8</strain>
    </source>
</reference>
<feature type="domain" description="TonB-dependent receptor-like beta-barrel" evidence="14">
    <location>
        <begin position="307"/>
        <end position="757"/>
    </location>
</feature>
<dbReference type="InterPro" id="IPR036942">
    <property type="entry name" value="Beta-barrel_TonB_sf"/>
</dbReference>
<dbReference type="GO" id="GO:0009279">
    <property type="term" value="C:cell outer membrane"/>
    <property type="evidence" value="ECO:0007669"/>
    <property type="project" value="UniProtKB-SubCell"/>
</dbReference>
<dbReference type="AlphaFoldDB" id="A0A494TJ93"/>
<accession>A0A494TJ93</accession>
<gene>
    <name evidence="16" type="ORF">D3Y57_18700</name>
</gene>
<dbReference type="SUPFAM" id="SSF56935">
    <property type="entry name" value="Porins"/>
    <property type="match status" value="1"/>
</dbReference>
<dbReference type="CDD" id="cd01347">
    <property type="entry name" value="ligand_gated_channel"/>
    <property type="match status" value="1"/>
</dbReference>